<comment type="catalytic activity">
    <reaction evidence="6">
        <text>Exonucleolytic cleavage in either 5'- to 3'- or 3'- to 5'-direction to yield nucleoside 5'-phosphates.</text>
        <dbReference type="EC" id="3.1.11.6"/>
    </reaction>
</comment>
<evidence type="ECO:0000256" key="5">
    <source>
        <dbReference type="ARBA" id="ARBA00022839"/>
    </source>
</evidence>
<dbReference type="EC" id="3.1.11.6" evidence="6"/>
<comment type="subcellular location">
    <subcellularLocation>
        <location evidence="6">Cytoplasm</location>
    </subcellularLocation>
</comment>
<dbReference type="HAMAP" id="MF_00337">
    <property type="entry name" value="Exonuc_7_S"/>
    <property type="match status" value="1"/>
</dbReference>
<dbReference type="NCBIfam" id="NF002139">
    <property type="entry name" value="PRK00977.1-3"/>
    <property type="match status" value="1"/>
</dbReference>
<evidence type="ECO:0000256" key="4">
    <source>
        <dbReference type="ARBA" id="ARBA00022801"/>
    </source>
</evidence>
<keyword evidence="5 6" id="KW-0269">Exonuclease</keyword>
<dbReference type="EMBL" id="JACBYQ010000001">
    <property type="protein sequence ID" value="NYE95104.1"/>
    <property type="molecule type" value="Genomic_DNA"/>
</dbReference>
<dbReference type="GO" id="GO:0009318">
    <property type="term" value="C:exodeoxyribonuclease VII complex"/>
    <property type="evidence" value="ECO:0007669"/>
    <property type="project" value="UniProtKB-UniRule"/>
</dbReference>
<keyword evidence="8" id="KW-1185">Reference proteome</keyword>
<dbReference type="PANTHER" id="PTHR34137:SF1">
    <property type="entry name" value="EXODEOXYRIBONUCLEASE 7 SMALL SUBUNIT"/>
    <property type="match status" value="1"/>
</dbReference>
<dbReference type="GO" id="GO:0005829">
    <property type="term" value="C:cytosol"/>
    <property type="evidence" value="ECO:0007669"/>
    <property type="project" value="TreeGrafter"/>
</dbReference>
<keyword evidence="4 6" id="KW-0378">Hydrolase</keyword>
<comment type="subunit">
    <text evidence="6">Heterooligomer composed of large and small subunits.</text>
</comment>
<dbReference type="Proteomes" id="UP000521748">
    <property type="component" value="Unassembled WGS sequence"/>
</dbReference>
<keyword evidence="3 6" id="KW-0540">Nuclease</keyword>
<dbReference type="NCBIfam" id="TIGR01280">
    <property type="entry name" value="xseB"/>
    <property type="match status" value="1"/>
</dbReference>
<reference evidence="7 8" key="1">
    <citation type="submission" date="2020-07" db="EMBL/GenBank/DDBJ databases">
        <title>Sequencing the genomes of 1000 actinobacteria strains.</title>
        <authorList>
            <person name="Klenk H.-P."/>
        </authorList>
    </citation>
    <scope>NUCLEOTIDE SEQUENCE [LARGE SCALE GENOMIC DNA]</scope>
    <source>
        <strain evidence="7 8">DSM 102047</strain>
    </source>
</reference>
<evidence type="ECO:0000256" key="3">
    <source>
        <dbReference type="ARBA" id="ARBA00022722"/>
    </source>
</evidence>
<protein>
    <recommendedName>
        <fullName evidence="6">Exodeoxyribonuclease 7 small subunit</fullName>
        <ecNumber evidence="6">3.1.11.6</ecNumber>
    </recommendedName>
    <alternativeName>
        <fullName evidence="6">Exodeoxyribonuclease VII small subunit</fullName>
        <shortName evidence="6">Exonuclease VII small subunit</shortName>
    </alternativeName>
</protein>
<dbReference type="Gene3D" id="1.10.287.1040">
    <property type="entry name" value="Exonuclease VII, small subunit"/>
    <property type="match status" value="1"/>
</dbReference>
<dbReference type="InterPro" id="IPR003761">
    <property type="entry name" value="Exonuc_VII_S"/>
</dbReference>
<organism evidence="7 8">
    <name type="scientific">Psychromicrobium silvestre</name>
    <dbReference type="NCBI Taxonomy" id="1645614"/>
    <lineage>
        <taxon>Bacteria</taxon>
        <taxon>Bacillati</taxon>
        <taxon>Actinomycetota</taxon>
        <taxon>Actinomycetes</taxon>
        <taxon>Micrococcales</taxon>
        <taxon>Micrococcaceae</taxon>
        <taxon>Psychromicrobium</taxon>
    </lineage>
</organism>
<keyword evidence="2 6" id="KW-0963">Cytoplasm</keyword>
<evidence type="ECO:0000256" key="1">
    <source>
        <dbReference type="ARBA" id="ARBA00009998"/>
    </source>
</evidence>
<dbReference type="GO" id="GO:0006308">
    <property type="term" value="P:DNA catabolic process"/>
    <property type="evidence" value="ECO:0007669"/>
    <property type="project" value="UniProtKB-UniRule"/>
</dbReference>
<evidence type="ECO:0000313" key="7">
    <source>
        <dbReference type="EMBL" id="NYE95104.1"/>
    </source>
</evidence>
<dbReference type="InterPro" id="IPR037004">
    <property type="entry name" value="Exonuc_VII_ssu_sf"/>
</dbReference>
<dbReference type="GO" id="GO:0008855">
    <property type="term" value="F:exodeoxyribonuclease VII activity"/>
    <property type="evidence" value="ECO:0007669"/>
    <property type="project" value="UniProtKB-UniRule"/>
</dbReference>
<evidence type="ECO:0000256" key="2">
    <source>
        <dbReference type="ARBA" id="ARBA00022490"/>
    </source>
</evidence>
<name>A0A7Y9S5V1_9MICC</name>
<gene>
    <name evidence="6" type="primary">xseB</name>
    <name evidence="7" type="ORF">FHU41_001325</name>
</gene>
<comment type="similarity">
    <text evidence="1 6">Belongs to the XseB family.</text>
</comment>
<comment type="function">
    <text evidence="6">Bidirectionally degrades single-stranded DNA into large acid-insoluble oligonucleotides, which are then degraded further into small acid-soluble oligonucleotides.</text>
</comment>
<dbReference type="SUPFAM" id="SSF116842">
    <property type="entry name" value="XseB-like"/>
    <property type="match status" value="1"/>
</dbReference>
<dbReference type="Pfam" id="PF02609">
    <property type="entry name" value="Exonuc_VII_S"/>
    <property type="match status" value="1"/>
</dbReference>
<dbReference type="PIRSF" id="PIRSF006488">
    <property type="entry name" value="Exonuc_VII_S"/>
    <property type="match status" value="1"/>
</dbReference>
<dbReference type="AlphaFoldDB" id="A0A7Y9S5V1"/>
<sequence>MTQQPGIEALSYEQAREELVSVVAKLEAGGASLEESLALWERGEALAQRCEEWLSGVQKRLDTAKNAVSEQRESSAEPTNRAN</sequence>
<dbReference type="RefSeq" id="WP_179388786.1">
    <property type="nucleotide sequence ID" value="NZ_JACBYQ010000001.1"/>
</dbReference>
<proteinExistence type="inferred from homology"/>
<dbReference type="PANTHER" id="PTHR34137">
    <property type="entry name" value="EXODEOXYRIBONUCLEASE 7 SMALL SUBUNIT"/>
    <property type="match status" value="1"/>
</dbReference>
<evidence type="ECO:0000256" key="6">
    <source>
        <dbReference type="HAMAP-Rule" id="MF_00337"/>
    </source>
</evidence>
<evidence type="ECO:0000313" key="8">
    <source>
        <dbReference type="Proteomes" id="UP000521748"/>
    </source>
</evidence>
<accession>A0A7Y9S5V1</accession>
<comment type="caution">
    <text evidence="7">The sequence shown here is derived from an EMBL/GenBank/DDBJ whole genome shotgun (WGS) entry which is preliminary data.</text>
</comment>